<dbReference type="EMBL" id="JALLPJ020001376">
    <property type="protein sequence ID" value="KAL3766957.1"/>
    <property type="molecule type" value="Genomic_DNA"/>
</dbReference>
<sequence length="697" mass="75598">MASLQHKHHKYNYTTKSNAAKNRLRINRLALLNRRAGTSRHQPLRDDNSTIEPAVSNEDDYNRVCYSEEQIEDALQSKDTISTVDQMDDSADVPSMNNIQINYSLVISESNGTNETKKYTSDPAKQRAITAMQMAKISSGATSSGLNEVPTWRSDLMDVAEASSFGSSLTDPTSYPTGNRKLDRAINAITPLDVPKDITAAGKPMQPSATLMSFQTADHVPFLNLDQDSSLKDRALAVMEMLKVNSYFTKHGPTVSAISPFGADVIASESLSWQVDSLKSVETTPKSEVSSVRDIDIVVTESQEEGDTPEAGKISTLLNDFSFTVKQMINDTFTDGNLVHSDGISAADSMPTLQNPPHEERDNSNDTVANTKTEGDTATDGSAKAREPASRRFSMGIANVIKSKKGRMRSDSLSSTGSCGSVDGSVTSINEAGGNVSPAGHTQRFSMPPASIKSKGFNRMRSNSIGSTSSNNSKDSSIPSLPEAEQHPSMNSIKKFKMNISRNFKKLNWSRTSSTSQSSDNSVPSLHDDESIPEQLDEDVSLPWLEDDDEVSFENDGELDPCSPVSYLNSPVSAQSDEYASSPTVNSSSHSIDHSESSDDDTSSIGSDQSSCSDTETIDDNNNQSMILTALTQLKLGLKSSLNDKVAGYVAADNAKSSAQTDRKEDKEFSMNNKFSPSKEMLGLEMIAHPALLHKYD</sequence>
<accession>A0ABD3MXH3</accession>
<name>A0ABD3MXH3_9STRA</name>
<feature type="region of interest" description="Disordered" evidence="1">
    <location>
        <begin position="509"/>
        <end position="533"/>
    </location>
</feature>
<feature type="region of interest" description="Disordered" evidence="1">
    <location>
        <begin position="551"/>
        <end position="622"/>
    </location>
</feature>
<comment type="caution">
    <text evidence="2">The sequence shown here is derived from an EMBL/GenBank/DDBJ whole genome shotgun (WGS) entry which is preliminary data.</text>
</comment>
<protein>
    <submittedName>
        <fullName evidence="2">Uncharacterized protein</fullName>
    </submittedName>
</protein>
<organism evidence="2 3">
    <name type="scientific">Cyclotella atomus</name>
    <dbReference type="NCBI Taxonomy" id="382360"/>
    <lineage>
        <taxon>Eukaryota</taxon>
        <taxon>Sar</taxon>
        <taxon>Stramenopiles</taxon>
        <taxon>Ochrophyta</taxon>
        <taxon>Bacillariophyta</taxon>
        <taxon>Coscinodiscophyceae</taxon>
        <taxon>Thalassiosirophycidae</taxon>
        <taxon>Stephanodiscales</taxon>
        <taxon>Stephanodiscaceae</taxon>
        <taxon>Cyclotella</taxon>
    </lineage>
</organism>
<feature type="compositionally biased region" description="Low complexity" evidence="1">
    <location>
        <begin position="462"/>
        <end position="480"/>
    </location>
</feature>
<reference evidence="2 3" key="1">
    <citation type="submission" date="2024-10" db="EMBL/GenBank/DDBJ databases">
        <title>Updated reference genomes for cyclostephanoid diatoms.</title>
        <authorList>
            <person name="Roberts W.R."/>
            <person name="Alverson A.J."/>
        </authorList>
    </citation>
    <scope>NUCLEOTIDE SEQUENCE [LARGE SCALE GENOMIC DNA]</scope>
    <source>
        <strain evidence="2 3">AJA010-31</strain>
    </source>
</reference>
<proteinExistence type="predicted"/>
<dbReference type="Proteomes" id="UP001530400">
    <property type="component" value="Unassembled WGS sequence"/>
</dbReference>
<feature type="region of interest" description="Disordered" evidence="1">
    <location>
        <begin position="344"/>
        <end position="492"/>
    </location>
</feature>
<dbReference type="AlphaFoldDB" id="A0ABD3MXH3"/>
<evidence type="ECO:0000313" key="3">
    <source>
        <dbReference type="Proteomes" id="UP001530400"/>
    </source>
</evidence>
<evidence type="ECO:0000256" key="1">
    <source>
        <dbReference type="SAM" id="MobiDB-lite"/>
    </source>
</evidence>
<feature type="compositionally biased region" description="Polar residues" evidence="1">
    <location>
        <begin position="566"/>
        <end position="586"/>
    </location>
</feature>
<feature type="compositionally biased region" description="Low complexity" evidence="1">
    <location>
        <begin position="510"/>
        <end position="525"/>
    </location>
</feature>
<feature type="compositionally biased region" description="Low complexity" evidence="1">
    <location>
        <begin position="603"/>
        <end position="614"/>
    </location>
</feature>
<evidence type="ECO:0000313" key="2">
    <source>
        <dbReference type="EMBL" id="KAL3766957.1"/>
    </source>
</evidence>
<feature type="region of interest" description="Disordered" evidence="1">
    <location>
        <begin position="654"/>
        <end position="675"/>
    </location>
</feature>
<gene>
    <name evidence="2" type="ORF">ACHAWO_010065</name>
</gene>
<feature type="region of interest" description="Disordered" evidence="1">
    <location>
        <begin position="35"/>
        <end position="55"/>
    </location>
</feature>
<keyword evidence="3" id="KW-1185">Reference proteome</keyword>
<feature type="compositionally biased region" description="Low complexity" evidence="1">
    <location>
        <begin position="411"/>
        <end position="421"/>
    </location>
</feature>